<sequence>MYVLTCNRPTYTANVEMVFKPGTLRPMANLSDRLGRKLSPSKEEEEGERGCQREDHEANIGDGLFLKRSFLTQTSGLRVSMEFSTVTDGNPSYQRRRIDAGT</sequence>
<accession>A0A4Y2PPT1</accession>
<evidence type="ECO:0000256" key="1">
    <source>
        <dbReference type="SAM" id="MobiDB-lite"/>
    </source>
</evidence>
<reference evidence="2 3" key="1">
    <citation type="journal article" date="2019" name="Sci. Rep.">
        <title>Orb-weaving spider Araneus ventricosus genome elucidates the spidroin gene catalogue.</title>
        <authorList>
            <person name="Kono N."/>
            <person name="Nakamura H."/>
            <person name="Ohtoshi R."/>
            <person name="Moran D.A.P."/>
            <person name="Shinohara A."/>
            <person name="Yoshida Y."/>
            <person name="Fujiwara M."/>
            <person name="Mori M."/>
            <person name="Tomita M."/>
            <person name="Arakawa K."/>
        </authorList>
    </citation>
    <scope>NUCLEOTIDE SEQUENCE [LARGE SCALE GENOMIC DNA]</scope>
</reference>
<proteinExistence type="predicted"/>
<evidence type="ECO:0000313" key="3">
    <source>
        <dbReference type="Proteomes" id="UP000499080"/>
    </source>
</evidence>
<evidence type="ECO:0000313" key="2">
    <source>
        <dbReference type="EMBL" id="GBN53112.1"/>
    </source>
</evidence>
<gene>
    <name evidence="2" type="ORF">AVEN_245242_1</name>
</gene>
<feature type="region of interest" description="Disordered" evidence="1">
    <location>
        <begin position="30"/>
        <end position="56"/>
    </location>
</feature>
<name>A0A4Y2PPT1_ARAVE</name>
<keyword evidence="3" id="KW-1185">Reference proteome</keyword>
<dbReference type="EMBL" id="BGPR01011816">
    <property type="protein sequence ID" value="GBN53112.1"/>
    <property type="molecule type" value="Genomic_DNA"/>
</dbReference>
<dbReference type="Proteomes" id="UP000499080">
    <property type="component" value="Unassembled WGS sequence"/>
</dbReference>
<comment type="caution">
    <text evidence="2">The sequence shown here is derived from an EMBL/GenBank/DDBJ whole genome shotgun (WGS) entry which is preliminary data.</text>
</comment>
<dbReference type="AlphaFoldDB" id="A0A4Y2PPT1"/>
<organism evidence="2 3">
    <name type="scientific">Araneus ventricosus</name>
    <name type="common">Orbweaver spider</name>
    <name type="synonym">Epeira ventricosa</name>
    <dbReference type="NCBI Taxonomy" id="182803"/>
    <lineage>
        <taxon>Eukaryota</taxon>
        <taxon>Metazoa</taxon>
        <taxon>Ecdysozoa</taxon>
        <taxon>Arthropoda</taxon>
        <taxon>Chelicerata</taxon>
        <taxon>Arachnida</taxon>
        <taxon>Araneae</taxon>
        <taxon>Araneomorphae</taxon>
        <taxon>Entelegynae</taxon>
        <taxon>Araneoidea</taxon>
        <taxon>Araneidae</taxon>
        <taxon>Araneus</taxon>
    </lineage>
</organism>
<protein>
    <submittedName>
        <fullName evidence="2">Uncharacterized protein</fullName>
    </submittedName>
</protein>